<dbReference type="AlphaFoldDB" id="A0A133PT30"/>
<keyword evidence="2" id="KW-1185">Reference proteome</keyword>
<dbReference type="PATRIC" id="fig|28128.5.peg.2957"/>
<evidence type="ECO:0000313" key="2">
    <source>
        <dbReference type="Proteomes" id="UP000070533"/>
    </source>
</evidence>
<comment type="caution">
    <text evidence="1">The sequence shown here is derived from an EMBL/GenBank/DDBJ whole genome shotgun (WGS) entry which is preliminary data.</text>
</comment>
<accession>A0A133PT30</accession>
<dbReference type="EMBL" id="LRQG01000263">
    <property type="protein sequence ID" value="KXA32019.1"/>
    <property type="molecule type" value="Genomic_DNA"/>
</dbReference>
<name>A0A133PT30_9BACT</name>
<reference evidence="2" key="1">
    <citation type="submission" date="2016-01" db="EMBL/GenBank/DDBJ databases">
        <authorList>
            <person name="Mitreva M."/>
            <person name="Pepin K.H."/>
            <person name="Mihindukulasuriya K.A."/>
            <person name="Fulton R."/>
            <person name="Fronick C."/>
            <person name="O'Laughlin M."/>
            <person name="Miner T."/>
            <person name="Herter B."/>
            <person name="Rosa B.A."/>
            <person name="Cordes M."/>
            <person name="Tomlinson C."/>
            <person name="Wollam A."/>
            <person name="Palsikar V.B."/>
            <person name="Mardis E.R."/>
            <person name="Wilson R.K."/>
        </authorList>
    </citation>
    <scope>NUCLEOTIDE SEQUENCE [LARGE SCALE GENOMIC DNA]</scope>
    <source>
        <strain evidence="2">MJR7716</strain>
    </source>
</reference>
<evidence type="ECO:0000313" key="1">
    <source>
        <dbReference type="EMBL" id="KXA32019.1"/>
    </source>
</evidence>
<gene>
    <name evidence="1" type="ORF">HMPREF3226_02870</name>
</gene>
<dbReference type="Proteomes" id="UP000070533">
    <property type="component" value="Unassembled WGS sequence"/>
</dbReference>
<dbReference type="STRING" id="28128.HMPREF3226_02870"/>
<organism evidence="1 2">
    <name type="scientific">Prevotella corporis</name>
    <dbReference type="NCBI Taxonomy" id="28128"/>
    <lineage>
        <taxon>Bacteria</taxon>
        <taxon>Pseudomonadati</taxon>
        <taxon>Bacteroidota</taxon>
        <taxon>Bacteroidia</taxon>
        <taxon>Bacteroidales</taxon>
        <taxon>Prevotellaceae</taxon>
        <taxon>Prevotella</taxon>
    </lineage>
</organism>
<sequence>MGIEKRKLRRRSDTKMETFGNLKAKKFTKTYFPKSERQLCHDSTNNELAIGIATDRQNES</sequence>
<protein>
    <submittedName>
        <fullName evidence="1">Uncharacterized protein</fullName>
    </submittedName>
</protein>
<proteinExistence type="predicted"/>